<dbReference type="Gene3D" id="2.102.10.10">
    <property type="entry name" value="Rieske [2Fe-2S] iron-sulphur domain"/>
    <property type="match status" value="1"/>
</dbReference>
<proteinExistence type="predicted"/>
<dbReference type="Gene3D" id="3.90.380.10">
    <property type="entry name" value="Naphthalene 1,2-dioxygenase Alpha Subunit, Chain A, domain 1"/>
    <property type="match status" value="1"/>
</dbReference>
<reference evidence="8" key="1">
    <citation type="submission" date="2023-04" db="EMBL/GenBank/DDBJ databases">
        <title>Aspergillus oryzae NBRC 4228.</title>
        <authorList>
            <person name="Ichikawa N."/>
            <person name="Sato H."/>
            <person name="Tonouchi N."/>
        </authorList>
    </citation>
    <scope>NUCLEOTIDE SEQUENCE</scope>
    <source>
        <strain evidence="8">NBRC 4228</strain>
    </source>
</reference>
<keyword evidence="1" id="KW-0001">2Fe-2S</keyword>
<organism evidence="8 9">
    <name type="scientific">Aspergillus oryzae</name>
    <name type="common">Yellow koji mold</name>
    <dbReference type="NCBI Taxonomy" id="5062"/>
    <lineage>
        <taxon>Eukaryota</taxon>
        <taxon>Fungi</taxon>
        <taxon>Dikarya</taxon>
        <taxon>Ascomycota</taxon>
        <taxon>Pezizomycotina</taxon>
        <taxon>Eurotiomycetes</taxon>
        <taxon>Eurotiomycetidae</taxon>
        <taxon>Eurotiales</taxon>
        <taxon>Aspergillaceae</taxon>
        <taxon>Aspergillus</taxon>
        <taxon>Aspergillus subgen. Circumdati</taxon>
    </lineage>
</organism>
<evidence type="ECO:0000256" key="3">
    <source>
        <dbReference type="ARBA" id="ARBA00023002"/>
    </source>
</evidence>
<dbReference type="InterPro" id="IPR036922">
    <property type="entry name" value="Rieske_2Fe-2S_sf"/>
</dbReference>
<dbReference type="SUPFAM" id="SSF50022">
    <property type="entry name" value="ISP domain"/>
    <property type="match status" value="1"/>
</dbReference>
<keyword evidence="2" id="KW-0479">Metal-binding</keyword>
<keyword evidence="6" id="KW-0812">Transmembrane</keyword>
<dbReference type="AlphaFoldDB" id="A0AAN4YS61"/>
<keyword evidence="6" id="KW-0472">Membrane</keyword>
<evidence type="ECO:0000259" key="7">
    <source>
        <dbReference type="PROSITE" id="PS51296"/>
    </source>
</evidence>
<name>A0AAN4YS61_ASPOZ</name>
<evidence type="ECO:0000256" key="4">
    <source>
        <dbReference type="ARBA" id="ARBA00023004"/>
    </source>
</evidence>
<dbReference type="InterPro" id="IPR001663">
    <property type="entry name" value="Rng_hydr_dOase-A"/>
</dbReference>
<feature type="domain" description="Rieske" evidence="7">
    <location>
        <begin position="102"/>
        <end position="187"/>
    </location>
</feature>
<dbReference type="CDD" id="cd03469">
    <property type="entry name" value="Rieske_RO_Alpha_N"/>
    <property type="match status" value="1"/>
</dbReference>
<evidence type="ECO:0000256" key="1">
    <source>
        <dbReference type="ARBA" id="ARBA00022714"/>
    </source>
</evidence>
<sequence length="271" mass="30052">MSGQHYLLANLGGCDNRYISPDPERSGGQIFFQEAYRNFKLESLIMEAFIFPTAPTLLALLAGIAFLYRFWPHNLTSTPKLSNPKTSDTLSSIPDVAKEENCGVSKESDFPAGWWVSKDVAGFPIFLILGKDGKVRAFHNVCRHRAYTVTKKECGSSAVLGCRYHGWSYNTYGELTKAPHFDEIPGFDRSQNSLFAIHAVTNGAGFVFVNLDASPRISSVDTGLLDAFASNNKLDSQPLWVAGQTIKADFNWKMACGLIYCLFYSVWCLTS</sequence>
<comment type="caution">
    <text evidence="8">The sequence shown here is derived from an EMBL/GenBank/DDBJ whole genome shotgun (WGS) entry which is preliminary data.</text>
</comment>
<dbReference type="Proteomes" id="UP001165205">
    <property type="component" value="Unassembled WGS sequence"/>
</dbReference>
<dbReference type="PRINTS" id="PR00090">
    <property type="entry name" value="RNGDIOXGNASE"/>
</dbReference>
<dbReference type="Pfam" id="PF00355">
    <property type="entry name" value="Rieske"/>
    <property type="match status" value="1"/>
</dbReference>
<keyword evidence="3" id="KW-0560">Oxidoreductase</keyword>
<protein>
    <submittedName>
        <fullName evidence="8">Unnamed protein product</fullName>
    </submittedName>
</protein>
<dbReference type="GO" id="GO:0016491">
    <property type="term" value="F:oxidoreductase activity"/>
    <property type="evidence" value="ECO:0007669"/>
    <property type="project" value="UniProtKB-KW"/>
</dbReference>
<gene>
    <name evidence="8" type="ORF">Aory04_001176200</name>
</gene>
<dbReference type="GO" id="GO:0046872">
    <property type="term" value="F:metal ion binding"/>
    <property type="evidence" value="ECO:0007669"/>
    <property type="project" value="UniProtKB-KW"/>
</dbReference>
<keyword evidence="4" id="KW-0408">Iron</keyword>
<accession>A0AAN4YS61</accession>
<evidence type="ECO:0000313" key="8">
    <source>
        <dbReference type="EMBL" id="GMG36784.1"/>
    </source>
</evidence>
<feature type="transmembrane region" description="Helical" evidence="6">
    <location>
        <begin position="49"/>
        <end position="71"/>
    </location>
</feature>
<dbReference type="EMBL" id="BSYA01000212">
    <property type="protein sequence ID" value="GMG36784.1"/>
    <property type="molecule type" value="Genomic_DNA"/>
</dbReference>
<evidence type="ECO:0000256" key="5">
    <source>
        <dbReference type="ARBA" id="ARBA00023014"/>
    </source>
</evidence>
<evidence type="ECO:0000256" key="2">
    <source>
        <dbReference type="ARBA" id="ARBA00022723"/>
    </source>
</evidence>
<dbReference type="GO" id="GO:0051537">
    <property type="term" value="F:2 iron, 2 sulfur cluster binding"/>
    <property type="evidence" value="ECO:0007669"/>
    <property type="project" value="UniProtKB-KW"/>
</dbReference>
<dbReference type="PANTHER" id="PTHR43756:SF6">
    <property type="entry name" value="CLUSTER-BINDING PROTEIN, PUTATIVE (AFU_ORTHOLOGUE AFUA_6G03920)-RELATED"/>
    <property type="match status" value="1"/>
</dbReference>
<keyword evidence="5" id="KW-0411">Iron-sulfur</keyword>
<evidence type="ECO:0000256" key="6">
    <source>
        <dbReference type="SAM" id="Phobius"/>
    </source>
</evidence>
<evidence type="ECO:0000313" key="9">
    <source>
        <dbReference type="Proteomes" id="UP001165205"/>
    </source>
</evidence>
<keyword evidence="6" id="KW-1133">Transmembrane helix</keyword>
<dbReference type="PROSITE" id="PS51296">
    <property type="entry name" value="RIESKE"/>
    <property type="match status" value="1"/>
</dbReference>
<dbReference type="PANTHER" id="PTHR43756">
    <property type="entry name" value="CHOLINE MONOOXYGENASE, CHLOROPLASTIC"/>
    <property type="match status" value="1"/>
</dbReference>
<dbReference type="InterPro" id="IPR017941">
    <property type="entry name" value="Rieske_2Fe-2S"/>
</dbReference>